<evidence type="ECO:0000256" key="8">
    <source>
        <dbReference type="ARBA" id="ARBA00023034"/>
    </source>
</evidence>
<evidence type="ECO:0000259" key="11">
    <source>
        <dbReference type="PROSITE" id="PS51485"/>
    </source>
</evidence>
<evidence type="ECO:0000256" key="2">
    <source>
        <dbReference type="ARBA" id="ARBA00004653"/>
    </source>
</evidence>
<dbReference type="InterPro" id="IPR008972">
    <property type="entry name" value="Cupredoxin"/>
</dbReference>
<dbReference type="PANTHER" id="PTHR10766:SF110">
    <property type="entry name" value="TRANSMEMBRANE 9 SUPERFAMILY MEMBER 8-RELATED"/>
    <property type="match status" value="1"/>
</dbReference>
<dbReference type="Proteomes" id="UP000436088">
    <property type="component" value="Unassembled WGS sequence"/>
</dbReference>
<dbReference type="PROSITE" id="PS51485">
    <property type="entry name" value="PHYTOCYANIN"/>
    <property type="match status" value="1"/>
</dbReference>
<protein>
    <recommendedName>
        <fullName evidence="10">Transmembrane 9 superfamily member</fullName>
    </recommendedName>
</protein>
<keyword evidence="6" id="KW-0967">Endosome</keyword>
<dbReference type="Pfam" id="PF02990">
    <property type="entry name" value="EMP70"/>
    <property type="match status" value="1"/>
</dbReference>
<feature type="transmembrane region" description="Helical" evidence="10">
    <location>
        <begin position="214"/>
        <end position="236"/>
    </location>
</feature>
<evidence type="ECO:0000256" key="9">
    <source>
        <dbReference type="ARBA" id="ARBA00023136"/>
    </source>
</evidence>
<gene>
    <name evidence="12" type="ORF">F3Y22_tig00116997pilonHSYRG00088</name>
</gene>
<feature type="domain" description="Phytocyanin" evidence="11">
    <location>
        <begin position="631"/>
        <end position="668"/>
    </location>
</feature>
<evidence type="ECO:0000313" key="12">
    <source>
        <dbReference type="EMBL" id="KAE8656638.1"/>
    </source>
</evidence>
<dbReference type="EMBL" id="VEPZ02001762">
    <property type="protein sequence ID" value="KAE8656638.1"/>
    <property type="molecule type" value="Genomic_DNA"/>
</dbReference>
<keyword evidence="8" id="KW-0333">Golgi apparatus</keyword>
<comment type="caution">
    <text evidence="10">Lacks conserved residue(s) required for the propagation of feature annotation.</text>
</comment>
<keyword evidence="7 10" id="KW-1133">Transmembrane helix</keyword>
<dbReference type="AlphaFoldDB" id="A0A6A2WES5"/>
<evidence type="ECO:0000256" key="4">
    <source>
        <dbReference type="ARBA" id="ARBA00022692"/>
    </source>
</evidence>
<evidence type="ECO:0000313" key="13">
    <source>
        <dbReference type="Proteomes" id="UP000436088"/>
    </source>
</evidence>
<keyword evidence="9 10" id="KW-0472">Membrane</keyword>
<comment type="similarity">
    <text evidence="3 10">Belongs to the nonaspanin (TM9SF) (TC 9.A.2) family.</text>
</comment>
<reference evidence="12" key="1">
    <citation type="submission" date="2019-09" db="EMBL/GenBank/DDBJ databases">
        <title>Draft genome information of white flower Hibiscus syriacus.</title>
        <authorList>
            <person name="Kim Y.-M."/>
        </authorList>
    </citation>
    <scope>NUCLEOTIDE SEQUENCE [LARGE SCALE GENOMIC DNA]</scope>
    <source>
        <strain evidence="12">YM2019G1</strain>
    </source>
</reference>
<dbReference type="Gene3D" id="2.60.40.420">
    <property type="entry name" value="Cupredoxins - blue copper proteins"/>
    <property type="match status" value="1"/>
</dbReference>
<feature type="transmembrane region" description="Helical" evidence="10">
    <location>
        <begin position="12"/>
        <end position="34"/>
    </location>
</feature>
<dbReference type="GO" id="GO:0009055">
    <property type="term" value="F:electron transfer activity"/>
    <property type="evidence" value="ECO:0007669"/>
    <property type="project" value="InterPro"/>
</dbReference>
<keyword evidence="4 10" id="KW-0812">Transmembrane</keyword>
<keyword evidence="5" id="KW-0732">Signal</keyword>
<dbReference type="GO" id="GO:0000139">
    <property type="term" value="C:Golgi membrane"/>
    <property type="evidence" value="ECO:0007669"/>
    <property type="project" value="UniProtKB-SubCell"/>
</dbReference>
<comment type="caution">
    <text evidence="12">The sequence shown here is derived from an EMBL/GenBank/DDBJ whole genome shotgun (WGS) entry which is preliminary data.</text>
</comment>
<dbReference type="SUPFAM" id="SSF49503">
    <property type="entry name" value="Cupredoxins"/>
    <property type="match status" value="1"/>
</dbReference>
<dbReference type="InterPro" id="IPR003245">
    <property type="entry name" value="Phytocyanin_dom"/>
</dbReference>
<dbReference type="Pfam" id="PF02298">
    <property type="entry name" value="Cu_bind_like"/>
    <property type="match status" value="1"/>
</dbReference>
<feature type="transmembrane region" description="Helical" evidence="10">
    <location>
        <begin position="54"/>
        <end position="71"/>
    </location>
</feature>
<name>A0A6A2WES5_HIBSY</name>
<dbReference type="GO" id="GO:0072657">
    <property type="term" value="P:protein localization to membrane"/>
    <property type="evidence" value="ECO:0007669"/>
    <property type="project" value="TreeGrafter"/>
</dbReference>
<dbReference type="GO" id="GO:0010008">
    <property type="term" value="C:endosome membrane"/>
    <property type="evidence" value="ECO:0007669"/>
    <property type="project" value="UniProtKB-SubCell"/>
</dbReference>
<dbReference type="PANTHER" id="PTHR10766">
    <property type="entry name" value="TRANSMEMBRANE 9 SUPERFAMILY PROTEIN"/>
    <property type="match status" value="1"/>
</dbReference>
<sequence length="726" mass="82273">MESRSRSILKPTSMMISAILFLSVIHTYHCFYLPGIALEDFQKGDPLKLTVQKILGKCFVVTVLKILLMSLKCESLKCVLFFYRITLDAKAAKQFKEKIDDESLRSWITCPLLFQLEGNIRVLLLFISLATIPQEVETNKEIIFTYDVEYQVPSSTINDLGLRIAKLVFPNVLKMELDHFFLKVLTSAIYEESGVKWASRWDAYLLMNDDQIHWFSIVNSLMVVLFLSGMVAMIMLRTLYRDISNQQTADSVVMDLQLSVCSINFYNFMAETAANSVVVASLFAIYDPHLLPQQHQDMINCHSLCLARFREAAKNWSSEPSCKLGTNSGRNCKCFSTNQWSCEYEAKGLRARRMKNFERREASSLSIQVERREASTLLIQVERREASALPIQVERKEASALPIQVERKEVSALLIQVERKDVCLTLKEEENYAAITCGDGSRISRLAPQHCIFSSMLRSTSSRSWRSLSWFRGYCTLDATSWDEYTGVGNACGHLDNIKCTSLTFLPGVHHGICYDPGDEKAADCHSSHGNRKPACLVQHSSRVVTWWPLGCFHTCFSYLLWTHPVGFINGKIQFANLSWRTTRIGCTFTEAKEILVGGKPDAWKIPSSESDSLNKWAENSRFRIGDSLEYKDGNTKVKLDKSGPFYFISGAQGHCEQGQKLHVIVMSQKRRYTGISPAPSPAEIEGPAVAPTSDAEGFKASFLSHWRFGIGVILRCVRSFWFENR</sequence>
<proteinExistence type="inferred from homology"/>
<evidence type="ECO:0000256" key="3">
    <source>
        <dbReference type="ARBA" id="ARBA00005227"/>
    </source>
</evidence>
<evidence type="ECO:0000256" key="7">
    <source>
        <dbReference type="ARBA" id="ARBA00022989"/>
    </source>
</evidence>
<accession>A0A6A2WES5</accession>
<organism evidence="12 13">
    <name type="scientific">Hibiscus syriacus</name>
    <name type="common">Rose of Sharon</name>
    <dbReference type="NCBI Taxonomy" id="106335"/>
    <lineage>
        <taxon>Eukaryota</taxon>
        <taxon>Viridiplantae</taxon>
        <taxon>Streptophyta</taxon>
        <taxon>Embryophyta</taxon>
        <taxon>Tracheophyta</taxon>
        <taxon>Spermatophyta</taxon>
        <taxon>Magnoliopsida</taxon>
        <taxon>eudicotyledons</taxon>
        <taxon>Gunneridae</taxon>
        <taxon>Pentapetalae</taxon>
        <taxon>rosids</taxon>
        <taxon>malvids</taxon>
        <taxon>Malvales</taxon>
        <taxon>Malvaceae</taxon>
        <taxon>Malvoideae</taxon>
        <taxon>Hibiscus</taxon>
    </lineage>
</organism>
<evidence type="ECO:0000256" key="6">
    <source>
        <dbReference type="ARBA" id="ARBA00022753"/>
    </source>
</evidence>
<comment type="subcellular location">
    <subcellularLocation>
        <location evidence="1">Endosome membrane</location>
        <topology evidence="1">Multi-pass membrane protein</topology>
    </subcellularLocation>
    <subcellularLocation>
        <location evidence="2">Golgi apparatus membrane</location>
        <topology evidence="2">Multi-pass membrane protein</topology>
    </subcellularLocation>
</comment>
<evidence type="ECO:0000256" key="1">
    <source>
        <dbReference type="ARBA" id="ARBA00004337"/>
    </source>
</evidence>
<evidence type="ECO:0000256" key="5">
    <source>
        <dbReference type="ARBA" id="ARBA00022729"/>
    </source>
</evidence>
<keyword evidence="13" id="KW-1185">Reference proteome</keyword>
<dbReference type="InterPro" id="IPR004240">
    <property type="entry name" value="EMP70"/>
</dbReference>
<evidence type="ECO:0000256" key="10">
    <source>
        <dbReference type="RuleBase" id="RU363079"/>
    </source>
</evidence>